<dbReference type="PIRSF" id="PIRSF000390">
    <property type="entry name" value="PLP_StrS"/>
    <property type="match status" value="1"/>
</dbReference>
<dbReference type="EMBL" id="JARVCO010000012">
    <property type="protein sequence ID" value="MDZ8119822.1"/>
    <property type="molecule type" value="Genomic_DNA"/>
</dbReference>
<keyword evidence="4" id="KW-0808">Transferase</keyword>
<dbReference type="GO" id="GO:0008483">
    <property type="term" value="F:transaminase activity"/>
    <property type="evidence" value="ECO:0007669"/>
    <property type="project" value="UniProtKB-KW"/>
</dbReference>
<dbReference type="Gene3D" id="3.40.640.10">
    <property type="entry name" value="Type I PLP-dependent aspartate aminotransferase-like (Major domain)"/>
    <property type="match status" value="1"/>
</dbReference>
<comment type="caution">
    <text evidence="4">The sequence shown here is derived from an EMBL/GenBank/DDBJ whole genome shotgun (WGS) entry which is preliminary data.</text>
</comment>
<dbReference type="SUPFAM" id="SSF53383">
    <property type="entry name" value="PLP-dependent transferases"/>
    <property type="match status" value="1"/>
</dbReference>
<sequence>MKPIENMLHVGAPNIGSRDRFFDRANEMFDRRWLTNRGQLVQEFEQKVADYLGVKHCISMCNGTVALEIAIRALELKGEVIMPSLTFIATAHALQWQEITPVFCDIDRETYCIDPAEIEKHITPRTSAIMGVHLYSRPCDIEALQRLADRHGIKLLYDAAHAFGCSHNGTMIGNFGDCEVFSFHATKFFNTFEGGAVVTNNDGLAERIRLMQNFGFKGMDNVIYLGTNGKLSEICAAMGLVNLEEIDGFLETNRRNYEAYRAALEHKNGLHLIDFNGAEKCNRQYIVIEVDETYPLSRDELMEKLHANNIRARRYFWPGCHRMQPYAALQPNAGMMLPITEEVAERILVLPTGSAIQPETIEQITARL</sequence>
<organism evidence="4 5">
    <name type="scientific">Pontiella agarivorans</name>
    <dbReference type="NCBI Taxonomy" id="3038953"/>
    <lineage>
        <taxon>Bacteria</taxon>
        <taxon>Pseudomonadati</taxon>
        <taxon>Kiritimatiellota</taxon>
        <taxon>Kiritimatiellia</taxon>
        <taxon>Kiritimatiellales</taxon>
        <taxon>Pontiellaceae</taxon>
        <taxon>Pontiella</taxon>
    </lineage>
</organism>
<name>A0ABU5N058_9BACT</name>
<dbReference type="InterPro" id="IPR015424">
    <property type="entry name" value="PyrdxlP-dep_Trfase"/>
</dbReference>
<dbReference type="InterPro" id="IPR000653">
    <property type="entry name" value="DegT/StrS_aminotransferase"/>
</dbReference>
<comment type="similarity">
    <text evidence="2 3">Belongs to the DegT/DnrJ/EryC1 family.</text>
</comment>
<evidence type="ECO:0000313" key="5">
    <source>
        <dbReference type="Proteomes" id="UP001290861"/>
    </source>
</evidence>
<keyword evidence="1 3" id="KW-0663">Pyridoxal phosphate</keyword>
<dbReference type="Pfam" id="PF01041">
    <property type="entry name" value="DegT_DnrJ_EryC1"/>
    <property type="match status" value="1"/>
</dbReference>
<keyword evidence="4" id="KW-0032">Aminotransferase</keyword>
<dbReference type="PANTHER" id="PTHR30244">
    <property type="entry name" value="TRANSAMINASE"/>
    <property type="match status" value="1"/>
</dbReference>
<accession>A0ABU5N058</accession>
<keyword evidence="5" id="KW-1185">Reference proteome</keyword>
<dbReference type="InterPro" id="IPR015421">
    <property type="entry name" value="PyrdxlP-dep_Trfase_major"/>
</dbReference>
<dbReference type="Proteomes" id="UP001290861">
    <property type="component" value="Unassembled WGS sequence"/>
</dbReference>
<dbReference type="PANTHER" id="PTHR30244:SF9">
    <property type="entry name" value="PROTEIN RV3402C"/>
    <property type="match status" value="1"/>
</dbReference>
<dbReference type="EC" id="2.6.1.-" evidence="4"/>
<evidence type="ECO:0000256" key="1">
    <source>
        <dbReference type="ARBA" id="ARBA00022898"/>
    </source>
</evidence>
<dbReference type="RefSeq" id="WP_322609604.1">
    <property type="nucleotide sequence ID" value="NZ_JARVCO010000012.1"/>
</dbReference>
<evidence type="ECO:0000256" key="2">
    <source>
        <dbReference type="ARBA" id="ARBA00037999"/>
    </source>
</evidence>
<protein>
    <submittedName>
        <fullName evidence="4">DegT/DnrJ/EryC1/StrS family aminotransferase</fullName>
        <ecNumber evidence="4">2.6.1.-</ecNumber>
    </submittedName>
</protein>
<evidence type="ECO:0000256" key="3">
    <source>
        <dbReference type="RuleBase" id="RU004508"/>
    </source>
</evidence>
<gene>
    <name evidence="4" type="ORF">P9H32_14425</name>
</gene>
<reference evidence="4 5" key="1">
    <citation type="journal article" date="2024" name="Appl. Environ. Microbiol.">
        <title>Pontiella agarivorans sp. nov., a novel marine anaerobic bacterium capable of degrading macroalgal polysaccharides and fixing nitrogen.</title>
        <authorList>
            <person name="Liu N."/>
            <person name="Kivenson V."/>
            <person name="Peng X."/>
            <person name="Cui Z."/>
            <person name="Lankiewicz T.S."/>
            <person name="Gosselin K.M."/>
            <person name="English C.J."/>
            <person name="Blair E.M."/>
            <person name="O'Malley M.A."/>
            <person name="Valentine D.L."/>
        </authorList>
    </citation>
    <scope>NUCLEOTIDE SEQUENCE [LARGE SCALE GENOMIC DNA]</scope>
    <source>
        <strain evidence="4 5">NLcol2</strain>
    </source>
</reference>
<evidence type="ECO:0000313" key="4">
    <source>
        <dbReference type="EMBL" id="MDZ8119822.1"/>
    </source>
</evidence>
<dbReference type="CDD" id="cd00616">
    <property type="entry name" value="AHBA_syn"/>
    <property type="match status" value="1"/>
</dbReference>
<proteinExistence type="inferred from homology"/>